<evidence type="ECO:0000313" key="9">
    <source>
        <dbReference type="EMBL" id="TDY65177.1"/>
    </source>
</evidence>
<comment type="function">
    <text evidence="7">Negatively regulates transcription of bacterial ribonucleotide reductase nrd genes and operons by binding to NrdR-boxes.</text>
</comment>
<dbReference type="Pfam" id="PF03477">
    <property type="entry name" value="ATP-cone"/>
    <property type="match status" value="1"/>
</dbReference>
<accession>A0A4R8MKF7</accession>
<gene>
    <name evidence="7" type="primary">nrdR</name>
    <name evidence="9" type="ORF">C8D99_101328</name>
</gene>
<dbReference type="GO" id="GO:0003677">
    <property type="term" value="F:DNA binding"/>
    <property type="evidence" value="ECO:0007669"/>
    <property type="project" value="UniProtKB-KW"/>
</dbReference>
<keyword evidence="2 7" id="KW-0547">Nucleotide-binding</keyword>
<dbReference type="RefSeq" id="WP_133955643.1">
    <property type="nucleotide sequence ID" value="NZ_SORI01000001.1"/>
</dbReference>
<comment type="similarity">
    <text evidence="7">Belongs to the NrdR family.</text>
</comment>
<dbReference type="GO" id="GO:0005524">
    <property type="term" value="F:ATP binding"/>
    <property type="evidence" value="ECO:0007669"/>
    <property type="project" value="UniProtKB-UniRule"/>
</dbReference>
<dbReference type="Pfam" id="PF22811">
    <property type="entry name" value="Zn_ribbon_NrdR"/>
    <property type="match status" value="1"/>
</dbReference>
<evidence type="ECO:0000256" key="6">
    <source>
        <dbReference type="ARBA" id="ARBA00023163"/>
    </source>
</evidence>
<keyword evidence="6 7" id="KW-0804">Transcription</keyword>
<evidence type="ECO:0000256" key="2">
    <source>
        <dbReference type="ARBA" id="ARBA00022741"/>
    </source>
</evidence>
<dbReference type="HAMAP" id="MF_00440">
    <property type="entry name" value="NrdR"/>
    <property type="match status" value="1"/>
</dbReference>
<keyword evidence="1 7" id="KW-0678">Repressor</keyword>
<dbReference type="PANTHER" id="PTHR30455">
    <property type="entry name" value="TRANSCRIPTIONAL REPRESSOR NRDR"/>
    <property type="match status" value="1"/>
</dbReference>
<comment type="caution">
    <text evidence="9">The sequence shown here is derived from an EMBL/GenBank/DDBJ whole genome shotgun (WGS) entry which is preliminary data.</text>
</comment>
<evidence type="ECO:0000256" key="3">
    <source>
        <dbReference type="ARBA" id="ARBA00022840"/>
    </source>
</evidence>
<keyword evidence="5 7" id="KW-0238">DNA-binding</keyword>
<keyword evidence="10" id="KW-1185">Reference proteome</keyword>
<protein>
    <recommendedName>
        <fullName evidence="7">Transcriptional repressor NrdR</fullName>
    </recommendedName>
</protein>
<keyword evidence="7" id="KW-0863">Zinc-finger</keyword>
<dbReference type="NCBIfam" id="TIGR00244">
    <property type="entry name" value="transcriptional regulator NrdR"/>
    <property type="match status" value="1"/>
</dbReference>
<evidence type="ECO:0000313" key="10">
    <source>
        <dbReference type="Proteomes" id="UP000295066"/>
    </source>
</evidence>
<keyword evidence="4 7" id="KW-0805">Transcription regulation</keyword>
<dbReference type="InterPro" id="IPR005144">
    <property type="entry name" value="ATP-cone_dom"/>
</dbReference>
<evidence type="ECO:0000256" key="4">
    <source>
        <dbReference type="ARBA" id="ARBA00023015"/>
    </source>
</evidence>
<dbReference type="PANTHER" id="PTHR30455:SF2">
    <property type="entry name" value="TRANSCRIPTIONAL REPRESSOR NRDR"/>
    <property type="match status" value="1"/>
</dbReference>
<dbReference type="GO" id="GO:0008270">
    <property type="term" value="F:zinc ion binding"/>
    <property type="evidence" value="ECO:0007669"/>
    <property type="project" value="UniProtKB-UniRule"/>
</dbReference>
<name>A0A4R8MKF7_9BACT</name>
<keyword evidence="7" id="KW-0862">Zinc</keyword>
<dbReference type="InterPro" id="IPR055173">
    <property type="entry name" value="NrdR-like_N"/>
</dbReference>
<dbReference type="OrthoDB" id="9807461at2"/>
<evidence type="ECO:0000256" key="1">
    <source>
        <dbReference type="ARBA" id="ARBA00022491"/>
    </source>
</evidence>
<dbReference type="InterPro" id="IPR003796">
    <property type="entry name" value="RNR_NrdR-like"/>
</dbReference>
<dbReference type="AlphaFoldDB" id="A0A4R8MKF7"/>
<organism evidence="9 10">
    <name type="scientific">Aminivibrio pyruvatiphilus</name>
    <dbReference type="NCBI Taxonomy" id="1005740"/>
    <lineage>
        <taxon>Bacteria</taxon>
        <taxon>Thermotogati</taxon>
        <taxon>Synergistota</taxon>
        <taxon>Synergistia</taxon>
        <taxon>Synergistales</taxon>
        <taxon>Aminobacteriaceae</taxon>
        <taxon>Aminivibrio</taxon>
    </lineage>
</organism>
<keyword evidence="7" id="KW-0479">Metal-binding</keyword>
<feature type="domain" description="ATP-cone" evidence="8">
    <location>
        <begin position="50"/>
        <end position="140"/>
    </location>
</feature>
<reference evidence="9 10" key="1">
    <citation type="submission" date="2019-03" db="EMBL/GenBank/DDBJ databases">
        <title>Genomic Encyclopedia of Type Strains, Phase IV (KMG-IV): sequencing the most valuable type-strain genomes for metagenomic binning, comparative biology and taxonomic classification.</title>
        <authorList>
            <person name="Goeker M."/>
        </authorList>
    </citation>
    <scope>NUCLEOTIDE SEQUENCE [LARGE SCALE GENOMIC DNA]</scope>
    <source>
        <strain evidence="9 10">DSM 25964</strain>
    </source>
</reference>
<evidence type="ECO:0000256" key="5">
    <source>
        <dbReference type="ARBA" id="ARBA00023125"/>
    </source>
</evidence>
<comment type="cofactor">
    <cofactor evidence="7">
        <name>Zn(2+)</name>
        <dbReference type="ChEBI" id="CHEBI:29105"/>
    </cofactor>
    <text evidence="7">Binds 1 zinc ion.</text>
</comment>
<sequence>MRCPSCGAMETRVIETRTADEGRVVRRRRECPECSSRFTTYEKAEEKRTLRVIKKDGSRETFGRDKIIRGIGRACEKLPVSLEQIEDLASKIEDDLKAEGYGEVSVSEIGRRVMEGLRKINQVAYVRFASVYREFTDLQSFQHEIARLIGEKEVSRNGEED</sequence>
<feature type="zinc finger region" evidence="7">
    <location>
        <begin position="3"/>
        <end position="34"/>
    </location>
</feature>
<evidence type="ECO:0000259" key="8">
    <source>
        <dbReference type="PROSITE" id="PS51161"/>
    </source>
</evidence>
<evidence type="ECO:0000256" key="7">
    <source>
        <dbReference type="HAMAP-Rule" id="MF_00440"/>
    </source>
</evidence>
<dbReference type="PROSITE" id="PS51161">
    <property type="entry name" value="ATP_CONE"/>
    <property type="match status" value="1"/>
</dbReference>
<dbReference type="EMBL" id="SORI01000001">
    <property type="protein sequence ID" value="TDY65177.1"/>
    <property type="molecule type" value="Genomic_DNA"/>
</dbReference>
<dbReference type="GO" id="GO:0045892">
    <property type="term" value="P:negative regulation of DNA-templated transcription"/>
    <property type="evidence" value="ECO:0007669"/>
    <property type="project" value="UniProtKB-UniRule"/>
</dbReference>
<proteinExistence type="inferred from homology"/>
<keyword evidence="3 7" id="KW-0067">ATP-binding</keyword>
<dbReference type="Proteomes" id="UP000295066">
    <property type="component" value="Unassembled WGS sequence"/>
</dbReference>